<dbReference type="Gene3D" id="3.40.50.300">
    <property type="entry name" value="P-loop containing nucleotide triphosphate hydrolases"/>
    <property type="match status" value="1"/>
</dbReference>
<dbReference type="InterPro" id="IPR005654">
    <property type="entry name" value="ATPase_AFG1-like"/>
</dbReference>
<dbReference type="Pfam" id="PF03969">
    <property type="entry name" value="AFG1_ATPase"/>
    <property type="match status" value="1"/>
</dbReference>
<proteinExistence type="predicted"/>
<dbReference type="PANTHER" id="PTHR12169:SF6">
    <property type="entry name" value="AFG1-LIKE ATPASE"/>
    <property type="match status" value="1"/>
</dbReference>
<organism evidence="3 4">
    <name type="scientific">Candidatus Liberibacter asiaticus str. gxpsy</name>
    <dbReference type="NCBI Taxonomy" id="1174529"/>
    <lineage>
        <taxon>Bacteria</taxon>
        <taxon>Pseudomonadati</taxon>
        <taxon>Pseudomonadota</taxon>
        <taxon>Alphaproteobacteria</taxon>
        <taxon>Hyphomicrobiales</taxon>
        <taxon>Rhizobiaceae</taxon>
        <taxon>Liberibacter</taxon>
    </lineage>
</organism>
<evidence type="ECO:0000313" key="4">
    <source>
        <dbReference type="Proteomes" id="UP000011820"/>
    </source>
</evidence>
<dbReference type="EMBL" id="CP004005">
    <property type="protein sequence ID" value="AGH17283.1"/>
    <property type="molecule type" value="Genomic_DNA"/>
</dbReference>
<keyword evidence="4" id="KW-1185">Reference proteome</keyword>
<evidence type="ECO:0000313" key="3">
    <source>
        <dbReference type="EMBL" id="AGH17283.1"/>
    </source>
</evidence>
<dbReference type="SUPFAM" id="SSF52540">
    <property type="entry name" value="P-loop containing nucleoside triphosphate hydrolases"/>
    <property type="match status" value="1"/>
</dbReference>
<keyword evidence="1" id="KW-0547">Nucleotide-binding</keyword>
<dbReference type="InterPro" id="IPR027417">
    <property type="entry name" value="P-loop_NTPase"/>
</dbReference>
<keyword evidence="2" id="KW-0067">ATP-binding</keyword>
<dbReference type="PANTHER" id="PTHR12169">
    <property type="entry name" value="ATPASE N2B"/>
    <property type="match status" value="1"/>
</dbReference>
<accession>A0ABM5NGI0</accession>
<reference evidence="3 4" key="1">
    <citation type="journal article" date="2013" name="Genome Announc.">
        <title>Complete Genome Sequence of a Chinese Strain of 'Candidatus Liberibacter asiaticus'.</title>
        <authorList>
            <person name="Lin H."/>
            <person name="Han C.S."/>
            <person name="Liu B."/>
            <person name="Lou B."/>
            <person name="Bai X."/>
            <person name="Deng C."/>
            <person name="Civerolo E.L."/>
            <person name="Gupta G."/>
        </authorList>
    </citation>
    <scope>NUCLEOTIDE SEQUENCE [LARGE SCALE GENOMIC DNA]</scope>
    <source>
        <strain evidence="4">gxpsy</strain>
    </source>
</reference>
<dbReference type="RefSeq" id="WP_015452878.1">
    <property type="nucleotide sequence ID" value="NC_020549.1"/>
</dbReference>
<sequence length="404" mass="47216">MSLDLVSSRLISLIQDKKLKYNPAQESVVKSFDRLLVDLYKQQKQEQGIFSWLWNLRGIKRKYCSMQGIYLHGDVGQGKSMLMNLFFALVPIEKKCRLHFYEFMKDVHSRIIMYRKKIEFGEILESDPIPLVASSIALESRVLCFDEFMITNIADAIILSRLFAALFSHGCIIVMTSNFIPENLYKDEINRNVLVSFIELLEKKLEIISLDSGQDYRRKEQSILPIYMTPLNSYNRVLMDKLWAHITKGKKSLSLNISTEGGYEIHVPFFCSRVSRFSFFDLCDRPLSANDFVEIANRFDVVIINDIPLLKEDRKDWIKRFIMLIDVFYEHKIGLIISSEENIEDLFPYKLRKGAFEIQRTVSRLYEMFSAQYIGKNKIIIDACKILLSNKSVNDFFNNSKFLI</sequence>
<protein>
    <submittedName>
        <fullName evidence="3">AFG1-family ATPase</fullName>
    </submittedName>
</protein>
<dbReference type="Proteomes" id="UP000011820">
    <property type="component" value="Chromosome"/>
</dbReference>
<gene>
    <name evidence="3" type="ORF">WSI_04575</name>
</gene>
<evidence type="ECO:0000256" key="1">
    <source>
        <dbReference type="ARBA" id="ARBA00022741"/>
    </source>
</evidence>
<evidence type="ECO:0000256" key="2">
    <source>
        <dbReference type="ARBA" id="ARBA00022840"/>
    </source>
</evidence>
<dbReference type="GeneID" id="93077275"/>
<name>A0ABM5NGI0_LIBAS</name>
<dbReference type="NCBIfam" id="NF040713">
    <property type="entry name" value="ZapE"/>
    <property type="match status" value="1"/>
</dbReference>